<feature type="transmembrane region" description="Helical" evidence="2">
    <location>
        <begin position="241"/>
        <end position="266"/>
    </location>
</feature>
<evidence type="ECO:0000256" key="2">
    <source>
        <dbReference type="SAM" id="Phobius"/>
    </source>
</evidence>
<evidence type="ECO:0000313" key="4">
    <source>
        <dbReference type="Proteomes" id="UP000533306"/>
    </source>
</evidence>
<sequence>MIDAPQPRPDEEEGFERPAPPERAPRKTAPIVPAQNIAGRALVVVIAIMTFLSCVTFGAVTLVRDTASVWENQISREATIQIKPTEGLDMEIALATAAGLAAEFDGVKGTRIIDSAATMRLLEPWLGSGFDIGQLPVPRLIIVTINEDSPPDFKDMREAITTAVPSATLDDHRTWVDRLVAMAHTTVTIGIAVLGLMLSATVMTVVFATRGAMAGNGHIIEVLHFVGAEAQFIARQFRTRFLFTGMKGAAAGGVAAIVVFILFSWWSSRNMATPQGDQAAALFGNFAIGSAGYLGVLMMVIIIGALTAATSHATVVAYLSDLEGGQTDGG</sequence>
<gene>
    <name evidence="3" type="ORF">HNR59_000798</name>
</gene>
<dbReference type="InterPro" id="IPR004513">
    <property type="entry name" value="FtsX"/>
</dbReference>
<feature type="transmembrane region" description="Helical" evidence="2">
    <location>
        <begin position="286"/>
        <end position="309"/>
    </location>
</feature>
<dbReference type="GO" id="GO:0051301">
    <property type="term" value="P:cell division"/>
    <property type="evidence" value="ECO:0007669"/>
    <property type="project" value="UniProtKB-KW"/>
</dbReference>
<dbReference type="GO" id="GO:0016020">
    <property type="term" value="C:membrane"/>
    <property type="evidence" value="ECO:0007669"/>
    <property type="project" value="InterPro"/>
</dbReference>
<dbReference type="GO" id="GO:0032153">
    <property type="term" value="C:cell division site"/>
    <property type="evidence" value="ECO:0007669"/>
    <property type="project" value="TreeGrafter"/>
</dbReference>
<feature type="transmembrane region" description="Helical" evidence="2">
    <location>
        <begin position="187"/>
        <end position="208"/>
    </location>
</feature>
<accession>A0A7W9S1W7</accession>
<keyword evidence="3" id="KW-0132">Cell division</keyword>
<dbReference type="Proteomes" id="UP000533306">
    <property type="component" value="Unassembled WGS sequence"/>
</dbReference>
<evidence type="ECO:0000256" key="1">
    <source>
        <dbReference type="SAM" id="MobiDB-lite"/>
    </source>
</evidence>
<feature type="compositionally biased region" description="Basic and acidic residues" evidence="1">
    <location>
        <begin position="15"/>
        <end position="25"/>
    </location>
</feature>
<name>A0A7W9S1W7_9HYPH</name>
<feature type="transmembrane region" description="Helical" evidence="2">
    <location>
        <begin position="41"/>
        <end position="63"/>
    </location>
</feature>
<dbReference type="EMBL" id="JACHEU010000001">
    <property type="protein sequence ID" value="MBB6011453.1"/>
    <property type="molecule type" value="Genomic_DNA"/>
</dbReference>
<dbReference type="AlphaFoldDB" id="A0A7W9S1W7"/>
<keyword evidence="3" id="KW-0131">Cell cycle</keyword>
<feature type="region of interest" description="Disordered" evidence="1">
    <location>
        <begin position="1"/>
        <end position="30"/>
    </location>
</feature>
<dbReference type="PANTHER" id="PTHR47755">
    <property type="entry name" value="CELL DIVISION PROTEIN FTSX"/>
    <property type="match status" value="1"/>
</dbReference>
<dbReference type="PANTHER" id="PTHR47755:SF1">
    <property type="entry name" value="CELL DIVISION PROTEIN FTSX"/>
    <property type="match status" value="1"/>
</dbReference>
<keyword evidence="2" id="KW-0472">Membrane</keyword>
<organism evidence="3 4">
    <name type="scientific">Aquamicrobium lusatiense</name>
    <dbReference type="NCBI Taxonomy" id="89772"/>
    <lineage>
        <taxon>Bacteria</taxon>
        <taxon>Pseudomonadati</taxon>
        <taxon>Pseudomonadota</taxon>
        <taxon>Alphaproteobacteria</taxon>
        <taxon>Hyphomicrobiales</taxon>
        <taxon>Phyllobacteriaceae</taxon>
        <taxon>Aquamicrobium</taxon>
    </lineage>
</organism>
<keyword evidence="2" id="KW-1133">Transmembrane helix</keyword>
<protein>
    <submittedName>
        <fullName evidence="3">Cell division transport system permease protein</fullName>
    </submittedName>
</protein>
<comment type="caution">
    <text evidence="3">The sequence shown here is derived from an EMBL/GenBank/DDBJ whole genome shotgun (WGS) entry which is preliminary data.</text>
</comment>
<reference evidence="3 4" key="1">
    <citation type="submission" date="2020-08" db="EMBL/GenBank/DDBJ databases">
        <title>Genomic Encyclopedia of Type Strains, Phase IV (KMG-IV): sequencing the most valuable type-strain genomes for metagenomic binning, comparative biology and taxonomic classification.</title>
        <authorList>
            <person name="Goeker M."/>
        </authorList>
    </citation>
    <scope>NUCLEOTIDE SEQUENCE [LARGE SCALE GENOMIC DNA]</scope>
    <source>
        <strain evidence="3 4">DSM 11099</strain>
    </source>
</reference>
<evidence type="ECO:0000313" key="3">
    <source>
        <dbReference type="EMBL" id="MBB6011453.1"/>
    </source>
</evidence>
<dbReference type="RefSeq" id="WP_183826305.1">
    <property type="nucleotide sequence ID" value="NZ_JACHEU010000001.1"/>
</dbReference>
<keyword evidence="2" id="KW-0812">Transmembrane</keyword>
<proteinExistence type="predicted"/>
<keyword evidence="4" id="KW-1185">Reference proteome</keyword>